<evidence type="ECO:0000256" key="3">
    <source>
        <dbReference type="ARBA" id="ARBA00022741"/>
    </source>
</evidence>
<dbReference type="PROSITE" id="PS50011">
    <property type="entry name" value="PROTEIN_KINASE_DOM"/>
    <property type="match status" value="1"/>
</dbReference>
<dbReference type="FunFam" id="3.30.200.20:FF:000225">
    <property type="entry name" value="cold-responsive protein kinase 1"/>
    <property type="match status" value="1"/>
</dbReference>
<accession>A0A218XVI5</accession>
<dbReference type="Gene3D" id="1.10.510.10">
    <property type="entry name" value="Transferase(Phosphotransferase) domain 1"/>
    <property type="match status" value="1"/>
</dbReference>
<dbReference type="PROSITE" id="PS00107">
    <property type="entry name" value="PROTEIN_KINASE_ATP"/>
    <property type="match status" value="1"/>
</dbReference>
<evidence type="ECO:0008006" key="12">
    <source>
        <dbReference type="Google" id="ProtNLM"/>
    </source>
</evidence>
<keyword evidence="5 6" id="KW-0067">ATP-binding</keyword>
<dbReference type="SUPFAM" id="SSF56112">
    <property type="entry name" value="Protein kinase-like (PK-like)"/>
    <property type="match status" value="1"/>
</dbReference>
<dbReference type="AlphaFoldDB" id="A0A218XVI5"/>
<gene>
    <name evidence="10" type="ORF">CDL15_Pgr002376</name>
</gene>
<dbReference type="Pfam" id="PF25279">
    <property type="entry name" value="Beta_prop_At2g24240"/>
    <property type="match status" value="1"/>
</dbReference>
<feature type="domain" description="Protein kinase" evidence="8">
    <location>
        <begin position="365"/>
        <end position="647"/>
    </location>
</feature>
<dbReference type="InterPro" id="IPR011047">
    <property type="entry name" value="Quinoprotein_ADH-like_sf"/>
</dbReference>
<dbReference type="SUPFAM" id="SSF54695">
    <property type="entry name" value="POZ domain"/>
    <property type="match status" value="1"/>
</dbReference>
<dbReference type="Gene3D" id="3.30.710.10">
    <property type="entry name" value="Potassium Channel Kv1.1, Chain A"/>
    <property type="match status" value="1"/>
</dbReference>
<keyword evidence="2" id="KW-0808">Transferase</keyword>
<evidence type="ECO:0000256" key="4">
    <source>
        <dbReference type="ARBA" id="ARBA00022777"/>
    </source>
</evidence>
<dbReference type="PANTHER" id="PTHR47973">
    <property type="entry name" value="CYSTEINE-RICH RECEPTOR-LIKE PROTEIN KINASE 3"/>
    <property type="match status" value="1"/>
</dbReference>
<dbReference type="InterPro" id="IPR008271">
    <property type="entry name" value="Ser/Thr_kinase_AS"/>
</dbReference>
<dbReference type="InterPro" id="IPR052059">
    <property type="entry name" value="CR_Ser/Thr_kinase"/>
</dbReference>
<dbReference type="PROSITE" id="PS00108">
    <property type="entry name" value="PROTEIN_KINASE_ST"/>
    <property type="match status" value="1"/>
</dbReference>
<evidence type="ECO:0000259" key="9">
    <source>
        <dbReference type="PROSITE" id="PS50097"/>
    </source>
</evidence>
<feature type="domain" description="BTB" evidence="9">
    <location>
        <begin position="28"/>
        <end position="95"/>
    </location>
</feature>
<dbReference type="GO" id="GO:0051260">
    <property type="term" value="P:protein homooligomerization"/>
    <property type="evidence" value="ECO:0007669"/>
    <property type="project" value="InterPro"/>
</dbReference>
<sequence>MSQEIAGSSRKRQRRSVADRNSSSRVPDRLKFNVGGKIFETTKTTLANAASSSFFSALLNDRWNSDTDEIFIDRDPKCFGALLNLLRTGELCIPGSVTKDFFYKEALYYGLEGHLQAAVRGNLNGNLLRLSHFVSVSHAWEKGNIIRASPNGGLCVAHGNVVRTFDSWNVVGYPPICLNKDNRIYDILWCDSRNVMITTSRRDVALLNLVTGELSHCISSGIVKSSRPLIFKTLCMHSDHRNEVFSGASFEDTGESVGVEIWDPTRGKLTSSIHWTDADGYGSIRTLHWPVRFVEGAVDESGNNICLMDQCMNVVIFDSRNQHLNSWRKGPSLSGHTVEIDEEVSSIQNTKLYTYKELRVATQDFNPANKVGEGGFGSVYKGILKDGTVAAIKVLSAESRQGVKEFLTEINVIAEIEHENLVKLIGCCVEGKHRILLYGYLENNSLAQTLLGGSHSSIQFSWRARCGICIGVAQGLAFLHEEVQPHIVHRDIKASNILLNRYLKPKISDFGLAKLFPTNMTHISTRVAGTAGYLAPEYALRGQLTRKADVYSFGVLLLEIVCGRCNTNRRLPPEDRYLLERVWKLHEAGELVTIVDSSLNGDFDAREATKYLKIGLLCTQDMPKLRPSMSTVVKMLTGEIDMNEEKISRPGLLSEFMGVKVDLGKTDTKDSTYTVSSGNADNMSSSSGDMTTSYATMTFNSIYDRN</sequence>
<dbReference type="FunFam" id="1.10.510.10:FF:000368">
    <property type="entry name" value="cold-responsive protein kinase 1"/>
    <property type="match status" value="1"/>
</dbReference>
<dbReference type="GO" id="GO:0005524">
    <property type="term" value="F:ATP binding"/>
    <property type="evidence" value="ECO:0007669"/>
    <property type="project" value="UniProtKB-UniRule"/>
</dbReference>
<evidence type="ECO:0000313" key="11">
    <source>
        <dbReference type="Proteomes" id="UP000197138"/>
    </source>
</evidence>
<dbReference type="Pfam" id="PF02214">
    <property type="entry name" value="BTB_2"/>
    <property type="match status" value="1"/>
</dbReference>
<keyword evidence="3 6" id="KW-0547">Nucleotide-binding</keyword>
<reference evidence="11" key="1">
    <citation type="journal article" date="2017" name="Plant J.">
        <title>The pomegranate (Punica granatum L.) genome and the genomics of punicalagin biosynthesis.</title>
        <authorList>
            <person name="Qin G."/>
            <person name="Xu C."/>
            <person name="Ming R."/>
            <person name="Tang H."/>
            <person name="Guyot R."/>
            <person name="Kramer E.M."/>
            <person name="Hu Y."/>
            <person name="Yi X."/>
            <person name="Qi Y."/>
            <person name="Xu X."/>
            <person name="Gao Z."/>
            <person name="Pan H."/>
            <person name="Jian J."/>
            <person name="Tian Y."/>
            <person name="Yue Z."/>
            <person name="Xu Y."/>
        </authorList>
    </citation>
    <scope>NUCLEOTIDE SEQUENCE [LARGE SCALE GENOMIC DNA]</scope>
    <source>
        <strain evidence="11">cv. Dabenzi</strain>
    </source>
</reference>
<proteinExistence type="predicted"/>
<dbReference type="PROSITE" id="PS50097">
    <property type="entry name" value="BTB"/>
    <property type="match status" value="1"/>
</dbReference>
<dbReference type="UniPathway" id="UPA00143"/>
<feature type="binding site" evidence="6">
    <location>
        <position position="393"/>
    </location>
    <ligand>
        <name>ATP</name>
        <dbReference type="ChEBI" id="CHEBI:30616"/>
    </ligand>
</feature>
<feature type="region of interest" description="Disordered" evidence="7">
    <location>
        <begin position="1"/>
        <end position="28"/>
    </location>
</feature>
<organism evidence="10 11">
    <name type="scientific">Punica granatum</name>
    <name type="common">Pomegranate</name>
    <dbReference type="NCBI Taxonomy" id="22663"/>
    <lineage>
        <taxon>Eukaryota</taxon>
        <taxon>Viridiplantae</taxon>
        <taxon>Streptophyta</taxon>
        <taxon>Embryophyta</taxon>
        <taxon>Tracheophyta</taxon>
        <taxon>Spermatophyta</taxon>
        <taxon>Magnoliopsida</taxon>
        <taxon>eudicotyledons</taxon>
        <taxon>Gunneridae</taxon>
        <taxon>Pentapetalae</taxon>
        <taxon>rosids</taxon>
        <taxon>malvids</taxon>
        <taxon>Myrtales</taxon>
        <taxon>Lythraceae</taxon>
        <taxon>Punica</taxon>
    </lineage>
</organism>
<dbReference type="CDD" id="cd18316">
    <property type="entry name" value="BTB_POZ_KCTD-like"/>
    <property type="match status" value="1"/>
</dbReference>
<dbReference type="CDD" id="cd14066">
    <property type="entry name" value="STKc_IRAK"/>
    <property type="match status" value="1"/>
</dbReference>
<dbReference type="EMBL" id="MTKT01000790">
    <property type="protein sequence ID" value="OWM88609.1"/>
    <property type="molecule type" value="Genomic_DNA"/>
</dbReference>
<evidence type="ECO:0000256" key="5">
    <source>
        <dbReference type="ARBA" id="ARBA00022840"/>
    </source>
</evidence>
<dbReference type="InterPro" id="IPR000210">
    <property type="entry name" value="BTB/POZ_dom"/>
</dbReference>
<keyword evidence="4" id="KW-0418">Kinase</keyword>
<evidence type="ECO:0000259" key="8">
    <source>
        <dbReference type="PROSITE" id="PS50011"/>
    </source>
</evidence>
<dbReference type="SUPFAM" id="SSF50998">
    <property type="entry name" value="Quinoprotein alcohol dehydrogenase-like"/>
    <property type="match status" value="1"/>
</dbReference>
<dbReference type="Gene3D" id="3.30.200.20">
    <property type="entry name" value="Phosphorylase Kinase, domain 1"/>
    <property type="match status" value="1"/>
</dbReference>
<comment type="pathway">
    <text evidence="1">Protein modification; protein ubiquitination.</text>
</comment>
<dbReference type="Pfam" id="PF00069">
    <property type="entry name" value="Pkinase"/>
    <property type="match status" value="1"/>
</dbReference>
<dbReference type="GO" id="GO:0004672">
    <property type="term" value="F:protein kinase activity"/>
    <property type="evidence" value="ECO:0007669"/>
    <property type="project" value="InterPro"/>
</dbReference>
<evidence type="ECO:0000256" key="6">
    <source>
        <dbReference type="PROSITE-ProRule" id="PRU10141"/>
    </source>
</evidence>
<dbReference type="InterPro" id="IPR003131">
    <property type="entry name" value="T1-type_BTB"/>
</dbReference>
<dbReference type="SMART" id="SM00225">
    <property type="entry name" value="BTB"/>
    <property type="match status" value="1"/>
</dbReference>
<evidence type="ECO:0000313" key="10">
    <source>
        <dbReference type="EMBL" id="OWM88609.1"/>
    </source>
</evidence>
<dbReference type="InterPro" id="IPR000719">
    <property type="entry name" value="Prot_kinase_dom"/>
</dbReference>
<name>A0A218XVI5_PUNGR</name>
<dbReference type="GO" id="GO:0016567">
    <property type="term" value="P:protein ubiquitination"/>
    <property type="evidence" value="ECO:0007669"/>
    <property type="project" value="UniProtKB-UniPathway"/>
</dbReference>
<evidence type="ECO:0000256" key="7">
    <source>
        <dbReference type="SAM" id="MobiDB-lite"/>
    </source>
</evidence>
<dbReference type="SMART" id="SM00220">
    <property type="entry name" value="S_TKc"/>
    <property type="match status" value="1"/>
</dbReference>
<dbReference type="InterPro" id="IPR057441">
    <property type="entry name" value="Beta_prop_At2g24240"/>
</dbReference>
<dbReference type="Proteomes" id="UP000197138">
    <property type="component" value="Unassembled WGS sequence"/>
</dbReference>
<dbReference type="InterPro" id="IPR011009">
    <property type="entry name" value="Kinase-like_dom_sf"/>
</dbReference>
<evidence type="ECO:0000256" key="1">
    <source>
        <dbReference type="ARBA" id="ARBA00004906"/>
    </source>
</evidence>
<comment type="caution">
    <text evidence="10">The sequence shown here is derived from an EMBL/GenBank/DDBJ whole genome shotgun (WGS) entry which is preliminary data.</text>
</comment>
<dbReference type="InterPro" id="IPR011333">
    <property type="entry name" value="SKP1/BTB/POZ_sf"/>
</dbReference>
<protein>
    <recommendedName>
        <fullName evidence="12">Protein kinase domain-containing protein</fullName>
    </recommendedName>
</protein>
<dbReference type="InterPro" id="IPR017441">
    <property type="entry name" value="Protein_kinase_ATP_BS"/>
</dbReference>
<evidence type="ECO:0000256" key="2">
    <source>
        <dbReference type="ARBA" id="ARBA00022679"/>
    </source>
</evidence>